<dbReference type="PIRSF" id="PIRSF000894">
    <property type="entry name" value="Acid_phosphatase"/>
    <property type="match status" value="1"/>
</dbReference>
<accession>A0A8S0Z2G0</accession>
<organism evidence="19 20">
    <name type="scientific">Arctia plantaginis</name>
    <name type="common">Wood tiger moth</name>
    <name type="synonym">Phalaena plantaginis</name>
    <dbReference type="NCBI Taxonomy" id="874455"/>
    <lineage>
        <taxon>Eukaryota</taxon>
        <taxon>Metazoa</taxon>
        <taxon>Ecdysozoa</taxon>
        <taxon>Arthropoda</taxon>
        <taxon>Hexapoda</taxon>
        <taxon>Insecta</taxon>
        <taxon>Pterygota</taxon>
        <taxon>Neoptera</taxon>
        <taxon>Endopterygota</taxon>
        <taxon>Lepidoptera</taxon>
        <taxon>Glossata</taxon>
        <taxon>Ditrysia</taxon>
        <taxon>Noctuoidea</taxon>
        <taxon>Erebidae</taxon>
        <taxon>Arctiinae</taxon>
        <taxon>Arctia</taxon>
    </lineage>
</organism>
<evidence type="ECO:0000256" key="18">
    <source>
        <dbReference type="SAM" id="SignalP"/>
    </source>
</evidence>
<evidence type="ECO:0000256" key="6">
    <source>
        <dbReference type="ARBA" id="ARBA00022475"/>
    </source>
</evidence>
<dbReference type="SUPFAM" id="SSF53254">
    <property type="entry name" value="Phosphoglycerate mutase-like"/>
    <property type="match status" value="1"/>
</dbReference>
<dbReference type="InterPro" id="IPR016274">
    <property type="entry name" value="Histidine_acid_Pase_euk"/>
</dbReference>
<dbReference type="Proteomes" id="UP000494256">
    <property type="component" value="Unassembled WGS sequence"/>
</dbReference>
<evidence type="ECO:0000256" key="15">
    <source>
        <dbReference type="ARBA" id="ARBA00043832"/>
    </source>
</evidence>
<dbReference type="GO" id="GO:0052745">
    <property type="term" value="F:inositol phosphate phosphatase activity"/>
    <property type="evidence" value="ECO:0007669"/>
    <property type="project" value="TreeGrafter"/>
</dbReference>
<dbReference type="CDD" id="cd07061">
    <property type="entry name" value="HP_HAP_like"/>
    <property type="match status" value="1"/>
</dbReference>
<dbReference type="InterPro" id="IPR000560">
    <property type="entry name" value="His_Pase_clade-2"/>
</dbReference>
<evidence type="ECO:0000256" key="13">
    <source>
        <dbReference type="ARBA" id="ARBA00043671"/>
    </source>
</evidence>
<dbReference type="PANTHER" id="PTHR20963">
    <property type="entry name" value="MULTIPLE INOSITOL POLYPHOSPHATE PHOSPHATASE-RELATED"/>
    <property type="match status" value="1"/>
</dbReference>
<evidence type="ECO:0000256" key="3">
    <source>
        <dbReference type="ARBA" id="ARBA00012976"/>
    </source>
</evidence>
<evidence type="ECO:0000313" key="19">
    <source>
        <dbReference type="EMBL" id="CAB3224413.1"/>
    </source>
</evidence>
<dbReference type="EC" id="3.1.3.80" evidence="3"/>
<comment type="subcellular location">
    <subcellularLocation>
        <location evidence="1">Cell membrane</location>
    </subcellularLocation>
</comment>
<evidence type="ECO:0000313" key="20">
    <source>
        <dbReference type="Proteomes" id="UP000494256"/>
    </source>
</evidence>
<feature type="chain" id="PRO_5035845484" description="Multiple inositol polyphosphate phosphatase 1" evidence="18">
    <location>
        <begin position="24"/>
        <end position="480"/>
    </location>
</feature>
<comment type="caution">
    <text evidence="19">The sequence shown here is derived from an EMBL/GenBank/DDBJ whole genome shotgun (WGS) entry which is preliminary data.</text>
</comment>
<gene>
    <name evidence="19" type="ORF">APLA_LOCUS1954</name>
</gene>
<feature type="disulfide bond" evidence="16">
    <location>
        <begin position="61"/>
        <end position="402"/>
    </location>
</feature>
<comment type="similarity">
    <text evidence="2">Belongs to the histidine acid phosphatase family. MINPP1 subfamily.</text>
</comment>
<evidence type="ECO:0000256" key="2">
    <source>
        <dbReference type="ARBA" id="ARBA00008422"/>
    </source>
</evidence>
<evidence type="ECO:0000256" key="12">
    <source>
        <dbReference type="ARBA" id="ARBA00043668"/>
    </source>
</evidence>
<feature type="signal peptide" evidence="18">
    <location>
        <begin position="1"/>
        <end position="23"/>
    </location>
</feature>
<evidence type="ECO:0000256" key="4">
    <source>
        <dbReference type="ARBA" id="ARBA00013040"/>
    </source>
</evidence>
<evidence type="ECO:0000256" key="17">
    <source>
        <dbReference type="SAM" id="Phobius"/>
    </source>
</evidence>
<sequence length="480" mass="55082">MQHRKVIKMVWLPLLLALGVAAAQESCLSVQDDPYLMFGTKTAYLFANRDPRTKVHEVPGCQPIALFLLSRHGSHNPEADEINELQRLGDLKNNILTNYNNGNFRNTNQRICSSDLNLLQRWQWNDRINSTFAGDLTTDGYMTTQQLAQAWKQKFPGLLTTNQHDYLFKFVNDRRSSNTYKAFTEGLFGDQAESVDISKENDEKILRPYKSCPVWTKDVEENNITIAQLSIFESKQEYKEMISNISLRLGFNYDMQKDTILRLYQMCRYNKAWDVTAISPWCAAFTREDLKRLEYAEDLETYYKYGYGSALNKDIGCATVKDMMTFLTKHVNDADTPQQPRVLISFSSAVMLLLTMTAMGAHKDIIPLTGDNYHSANVQVRKWTTSTMMPFNANIAAVLYKCTQNGNFQVREPYQVLFLENERPMHFEGCRVGLCDWSLVKHRFEELANTCDLKFCNGAARFSGLTVIGLAAIVFVLRYV</sequence>
<evidence type="ECO:0000256" key="9">
    <source>
        <dbReference type="ARBA" id="ARBA00023136"/>
    </source>
</evidence>
<evidence type="ECO:0000256" key="11">
    <source>
        <dbReference type="ARBA" id="ARBA00031642"/>
    </source>
</evidence>
<comment type="catalytic activity">
    <reaction evidence="12">
        <text>1D-myo-inositol 1,2,5,6-tetrakisphosphate + H2O = 1D-myo-inositol 1,2,6-trisphosphate + phosphate</text>
        <dbReference type="Rhea" id="RHEA:77119"/>
        <dbReference type="ChEBI" id="CHEBI:15377"/>
        <dbReference type="ChEBI" id="CHEBI:43474"/>
        <dbReference type="ChEBI" id="CHEBI:195535"/>
        <dbReference type="ChEBI" id="CHEBI:195537"/>
        <dbReference type="EC" id="3.1.3.62"/>
    </reaction>
    <physiologicalReaction direction="left-to-right" evidence="12">
        <dbReference type="Rhea" id="RHEA:77120"/>
    </physiologicalReaction>
</comment>
<feature type="transmembrane region" description="Helical" evidence="17">
    <location>
        <begin position="459"/>
        <end position="477"/>
    </location>
</feature>
<dbReference type="PANTHER" id="PTHR20963:SF8">
    <property type="entry name" value="MULTIPLE INOSITOL POLYPHOSPHATE PHOSPHATASE 1"/>
    <property type="match status" value="1"/>
</dbReference>
<name>A0A8S0Z2G0_ARCPL</name>
<dbReference type="AlphaFoldDB" id="A0A8S0Z2G0"/>
<comment type="catalytic activity">
    <reaction evidence="14">
        <text>1D-myo-inositol hexakisphosphate + H2O = 1D-myo-inositol 1,2,4,5,6-pentakisphosphate + phosphate</text>
        <dbReference type="Rhea" id="RHEA:16989"/>
        <dbReference type="ChEBI" id="CHEBI:15377"/>
        <dbReference type="ChEBI" id="CHEBI:43474"/>
        <dbReference type="ChEBI" id="CHEBI:57798"/>
        <dbReference type="ChEBI" id="CHEBI:58130"/>
        <dbReference type="EC" id="3.1.3.62"/>
    </reaction>
    <physiologicalReaction direction="left-to-right" evidence="14">
        <dbReference type="Rhea" id="RHEA:16990"/>
    </physiologicalReaction>
</comment>
<dbReference type="EC" id="3.1.3.62" evidence="4"/>
<dbReference type="GO" id="GO:0034417">
    <property type="term" value="F:bisphosphoglycerate 3-phosphatase activity"/>
    <property type="evidence" value="ECO:0007669"/>
    <property type="project" value="UniProtKB-EC"/>
</dbReference>
<dbReference type="OrthoDB" id="40579at2759"/>
<evidence type="ECO:0000256" key="1">
    <source>
        <dbReference type="ARBA" id="ARBA00004236"/>
    </source>
</evidence>
<keyword evidence="7 18" id="KW-0732">Signal</keyword>
<keyword evidence="17" id="KW-0812">Transmembrane</keyword>
<dbReference type="Pfam" id="PF00328">
    <property type="entry name" value="His_Phos_2"/>
    <property type="match status" value="1"/>
</dbReference>
<reference evidence="19 20" key="1">
    <citation type="submission" date="2020-04" db="EMBL/GenBank/DDBJ databases">
        <authorList>
            <person name="Wallbank WR R."/>
            <person name="Pardo Diaz C."/>
            <person name="Kozak K."/>
            <person name="Martin S."/>
            <person name="Jiggins C."/>
            <person name="Moest M."/>
            <person name="Warren A I."/>
            <person name="Byers J.R.P. K."/>
            <person name="Montejo-Kovacevich G."/>
            <person name="Yen C E."/>
        </authorList>
    </citation>
    <scope>NUCLEOTIDE SEQUENCE [LARGE SCALE GENOMIC DNA]</scope>
</reference>
<keyword evidence="8" id="KW-0378">Hydrolase</keyword>
<evidence type="ECO:0000256" key="7">
    <source>
        <dbReference type="ARBA" id="ARBA00022729"/>
    </source>
</evidence>
<comment type="catalytic activity">
    <reaction evidence="15">
        <text>(2R)-2,3-bisphosphoglycerate + H2O = (2R)-2-phosphoglycerate + phosphate</text>
        <dbReference type="Rhea" id="RHEA:27381"/>
        <dbReference type="ChEBI" id="CHEBI:15377"/>
        <dbReference type="ChEBI" id="CHEBI:43474"/>
        <dbReference type="ChEBI" id="CHEBI:58248"/>
        <dbReference type="ChEBI" id="CHEBI:58289"/>
        <dbReference type="EC" id="3.1.3.80"/>
    </reaction>
    <physiologicalReaction direction="left-to-right" evidence="15">
        <dbReference type="Rhea" id="RHEA:27382"/>
    </physiologicalReaction>
</comment>
<keyword evidence="17" id="KW-1133">Transmembrane helix</keyword>
<dbReference type="GO" id="GO:0003993">
    <property type="term" value="F:acid phosphatase activity"/>
    <property type="evidence" value="ECO:0007669"/>
    <property type="project" value="TreeGrafter"/>
</dbReference>
<proteinExistence type="inferred from homology"/>
<evidence type="ECO:0000256" key="14">
    <source>
        <dbReference type="ARBA" id="ARBA00043691"/>
    </source>
</evidence>
<evidence type="ECO:0000256" key="10">
    <source>
        <dbReference type="ARBA" id="ARBA00023180"/>
    </source>
</evidence>
<evidence type="ECO:0000256" key="16">
    <source>
        <dbReference type="PIRSR" id="PIRSR000894-2"/>
    </source>
</evidence>
<keyword evidence="6" id="KW-1003">Cell membrane</keyword>
<dbReference type="GO" id="GO:0005886">
    <property type="term" value="C:plasma membrane"/>
    <property type="evidence" value="ECO:0007669"/>
    <property type="project" value="UniProtKB-SubCell"/>
</dbReference>
<dbReference type="Gene3D" id="3.40.50.1240">
    <property type="entry name" value="Phosphoglycerate mutase-like"/>
    <property type="match status" value="1"/>
</dbReference>
<comment type="catalytic activity">
    <reaction evidence="13">
        <text>1D-myo-inositol 1,2,4,5,6-pentakisphosphate + H2O = 1D-myo-inositol 1,2,5,6-tetrakisphosphate + phosphate</text>
        <dbReference type="Rhea" id="RHEA:77115"/>
        <dbReference type="ChEBI" id="CHEBI:15377"/>
        <dbReference type="ChEBI" id="CHEBI:43474"/>
        <dbReference type="ChEBI" id="CHEBI:57798"/>
        <dbReference type="ChEBI" id="CHEBI:195535"/>
        <dbReference type="EC" id="3.1.3.62"/>
    </reaction>
    <physiologicalReaction direction="left-to-right" evidence="13">
        <dbReference type="Rhea" id="RHEA:77116"/>
    </physiologicalReaction>
</comment>
<keyword evidence="9 17" id="KW-0472">Membrane</keyword>
<dbReference type="EMBL" id="CADEBD010000171">
    <property type="protein sequence ID" value="CAB3224413.1"/>
    <property type="molecule type" value="Genomic_DNA"/>
</dbReference>
<evidence type="ECO:0000256" key="8">
    <source>
        <dbReference type="ARBA" id="ARBA00022801"/>
    </source>
</evidence>
<evidence type="ECO:0000256" key="5">
    <source>
        <dbReference type="ARBA" id="ARBA00018097"/>
    </source>
</evidence>
<dbReference type="InterPro" id="IPR029033">
    <property type="entry name" value="His_PPase_superfam"/>
</dbReference>
<keyword evidence="16" id="KW-1015">Disulfide bond</keyword>
<feature type="disulfide bond" evidence="16">
    <location>
        <begin position="267"/>
        <end position="282"/>
    </location>
</feature>
<protein>
    <recommendedName>
        <fullName evidence="5">Multiple inositol polyphosphate phosphatase 1</fullName>
        <ecNumber evidence="4">3.1.3.62</ecNumber>
        <ecNumber evidence="3">3.1.3.80</ecNumber>
    </recommendedName>
    <alternativeName>
        <fullName evidence="11">2,3-bisphosphoglycerate 3-phosphatase</fullName>
    </alternativeName>
</protein>
<keyword evidence="10" id="KW-0325">Glycoprotein</keyword>